<reference evidence="2" key="1">
    <citation type="submission" date="2013-01" db="EMBL/GenBank/DDBJ databases">
        <title>Genome draft of Hydrogenophaga taeniospiralis 2K1.</title>
        <authorList>
            <person name="Gomila M."/>
            <person name="Lalucat J."/>
        </authorList>
    </citation>
    <scope>NUCLEOTIDE SEQUENCE</scope>
    <source>
        <strain evidence="2">CCUG 15921</strain>
    </source>
</reference>
<gene>
    <name evidence="2" type="ORF">H010_03212</name>
</gene>
<dbReference type="InterPro" id="IPR000595">
    <property type="entry name" value="cNMP-bd_dom"/>
</dbReference>
<dbReference type="InterPro" id="IPR050397">
    <property type="entry name" value="Env_Response_Regulators"/>
</dbReference>
<dbReference type="AlphaFoldDB" id="A0A9X4NN21"/>
<keyword evidence="3" id="KW-1185">Reference proteome</keyword>
<protein>
    <submittedName>
        <fullName evidence="2">Cyclic nucleotide-binding domain-containing protein</fullName>
    </submittedName>
</protein>
<dbReference type="GO" id="GO:0003700">
    <property type="term" value="F:DNA-binding transcription factor activity"/>
    <property type="evidence" value="ECO:0007669"/>
    <property type="project" value="TreeGrafter"/>
</dbReference>
<sequence length="216" mass="23545">MAPFLFAAPPPLPMALFDKLFAARRKFDAPESRLPEERQAIVAGSDIAHEAAHMLRAPTALMQLSEAEALTVVGFMRPRLFHNGTTFIHQGDARDTGFMVLVLDGEVTVESISVSRTEAVTLRVLGPGSLIGEMALVDGAARSASCTASTDVRCAVLTRDALETLIREQPATGAKLMTAVAQRLSERLRESGDKLRLYIQMVQAMQEEIDRLLPED</sequence>
<dbReference type="PANTHER" id="PTHR24567:SF74">
    <property type="entry name" value="HTH-TYPE TRANSCRIPTIONAL REGULATOR ARCR"/>
    <property type="match status" value="1"/>
</dbReference>
<dbReference type="PANTHER" id="PTHR24567">
    <property type="entry name" value="CRP FAMILY TRANSCRIPTIONAL REGULATORY PROTEIN"/>
    <property type="match status" value="1"/>
</dbReference>
<dbReference type="SMART" id="SM00100">
    <property type="entry name" value="cNMP"/>
    <property type="match status" value="1"/>
</dbReference>
<organism evidence="2 3">
    <name type="scientific">Hydrogenophaga taeniospiralis CCUG 15921</name>
    <dbReference type="NCBI Taxonomy" id="1281780"/>
    <lineage>
        <taxon>Bacteria</taxon>
        <taxon>Pseudomonadati</taxon>
        <taxon>Pseudomonadota</taxon>
        <taxon>Betaproteobacteria</taxon>
        <taxon>Burkholderiales</taxon>
        <taxon>Comamonadaceae</taxon>
        <taxon>Hydrogenophaga</taxon>
    </lineage>
</organism>
<dbReference type="SUPFAM" id="SSF51206">
    <property type="entry name" value="cAMP-binding domain-like"/>
    <property type="match status" value="1"/>
</dbReference>
<dbReference type="PROSITE" id="PS50042">
    <property type="entry name" value="CNMP_BINDING_3"/>
    <property type="match status" value="1"/>
</dbReference>
<accession>A0A9X4NN21</accession>
<dbReference type="EMBL" id="AOGK01000002">
    <property type="protein sequence ID" value="MDG5974243.1"/>
    <property type="molecule type" value="Genomic_DNA"/>
</dbReference>
<dbReference type="InterPro" id="IPR014710">
    <property type="entry name" value="RmlC-like_jellyroll"/>
</dbReference>
<comment type="caution">
    <text evidence="2">The sequence shown here is derived from an EMBL/GenBank/DDBJ whole genome shotgun (WGS) entry which is preliminary data.</text>
</comment>
<dbReference type="GO" id="GO:0005829">
    <property type="term" value="C:cytosol"/>
    <property type="evidence" value="ECO:0007669"/>
    <property type="project" value="TreeGrafter"/>
</dbReference>
<evidence type="ECO:0000313" key="3">
    <source>
        <dbReference type="Proteomes" id="UP001152876"/>
    </source>
</evidence>
<dbReference type="Gene3D" id="2.60.120.10">
    <property type="entry name" value="Jelly Rolls"/>
    <property type="match status" value="1"/>
</dbReference>
<feature type="domain" description="Cyclic nucleotide-binding" evidence="1">
    <location>
        <begin position="60"/>
        <end position="183"/>
    </location>
</feature>
<proteinExistence type="predicted"/>
<dbReference type="Pfam" id="PF00027">
    <property type="entry name" value="cNMP_binding"/>
    <property type="match status" value="1"/>
</dbReference>
<evidence type="ECO:0000259" key="1">
    <source>
        <dbReference type="PROSITE" id="PS50042"/>
    </source>
</evidence>
<dbReference type="InterPro" id="IPR018490">
    <property type="entry name" value="cNMP-bd_dom_sf"/>
</dbReference>
<evidence type="ECO:0000313" key="2">
    <source>
        <dbReference type="EMBL" id="MDG5974243.1"/>
    </source>
</evidence>
<name>A0A9X4NN21_9BURK</name>
<dbReference type="CDD" id="cd00038">
    <property type="entry name" value="CAP_ED"/>
    <property type="match status" value="1"/>
</dbReference>
<dbReference type="Proteomes" id="UP001152876">
    <property type="component" value="Unassembled WGS sequence"/>
</dbReference>